<dbReference type="Pfam" id="PF02932">
    <property type="entry name" value="Neur_chan_memb"/>
    <property type="match status" value="1"/>
</dbReference>
<evidence type="ECO:0000313" key="2">
    <source>
        <dbReference type="EMBL" id="KAK2704702.1"/>
    </source>
</evidence>
<gene>
    <name evidence="2" type="ORF">QYM36_016922</name>
</gene>
<protein>
    <recommendedName>
        <fullName evidence="1">Neurotransmitter-gated ion-channel transmembrane domain-containing protein</fullName>
    </recommendedName>
</protein>
<dbReference type="GO" id="GO:0016020">
    <property type="term" value="C:membrane"/>
    <property type="evidence" value="ECO:0007669"/>
    <property type="project" value="InterPro"/>
</dbReference>
<evidence type="ECO:0000313" key="3">
    <source>
        <dbReference type="Proteomes" id="UP001187531"/>
    </source>
</evidence>
<dbReference type="GO" id="GO:0006811">
    <property type="term" value="P:monoatomic ion transport"/>
    <property type="evidence" value="ECO:0007669"/>
    <property type="project" value="InterPro"/>
</dbReference>
<sequence length="202" mass="23581">MQNFRHCSLVLTVFKKGIQEGRLKLSWELERKLSRSPSTHCMSPWMKKLFIELMPRILCMRRPDFYYRRKSLGFYSLKESSQPTNESNLAMNFSSKETFSCDNSMKRGEISSIPTYDSRLTEECISFRPDEDLPPEIRNALRGVMYIANHMRNADKDLEGCCIEHRLLYMDFQCRLSSNGRQCEALLDDSHPGKDTNSSLKL</sequence>
<accession>A0AA88HFW6</accession>
<dbReference type="Proteomes" id="UP001187531">
    <property type="component" value="Unassembled WGS sequence"/>
</dbReference>
<name>A0AA88HFW6_ARTSF</name>
<dbReference type="InterPro" id="IPR036719">
    <property type="entry name" value="Neuro-gated_channel_TM_sf"/>
</dbReference>
<dbReference type="EMBL" id="JAVRJZ010000021">
    <property type="protein sequence ID" value="KAK2704702.1"/>
    <property type="molecule type" value="Genomic_DNA"/>
</dbReference>
<comment type="caution">
    <text evidence="2">The sequence shown here is derived from an EMBL/GenBank/DDBJ whole genome shotgun (WGS) entry which is preliminary data.</text>
</comment>
<feature type="domain" description="Neurotransmitter-gated ion-channel transmembrane" evidence="1">
    <location>
        <begin position="34"/>
        <end position="158"/>
    </location>
</feature>
<organism evidence="2 3">
    <name type="scientific">Artemia franciscana</name>
    <name type="common">Brine shrimp</name>
    <name type="synonym">Artemia sanfranciscana</name>
    <dbReference type="NCBI Taxonomy" id="6661"/>
    <lineage>
        <taxon>Eukaryota</taxon>
        <taxon>Metazoa</taxon>
        <taxon>Ecdysozoa</taxon>
        <taxon>Arthropoda</taxon>
        <taxon>Crustacea</taxon>
        <taxon>Branchiopoda</taxon>
        <taxon>Anostraca</taxon>
        <taxon>Artemiidae</taxon>
        <taxon>Artemia</taxon>
    </lineage>
</organism>
<proteinExistence type="predicted"/>
<dbReference type="InterPro" id="IPR006029">
    <property type="entry name" value="Neurotrans-gated_channel_TM"/>
</dbReference>
<dbReference type="SUPFAM" id="SSF90112">
    <property type="entry name" value="Neurotransmitter-gated ion-channel transmembrane pore"/>
    <property type="match status" value="1"/>
</dbReference>
<evidence type="ECO:0000259" key="1">
    <source>
        <dbReference type="Pfam" id="PF02932"/>
    </source>
</evidence>
<dbReference type="AlphaFoldDB" id="A0AA88HFW6"/>
<reference evidence="2" key="1">
    <citation type="submission" date="2023-07" db="EMBL/GenBank/DDBJ databases">
        <title>Chromosome-level genome assembly of Artemia franciscana.</title>
        <authorList>
            <person name="Jo E."/>
        </authorList>
    </citation>
    <scope>NUCLEOTIDE SEQUENCE</scope>
    <source>
        <tissue evidence="2">Whole body</tissue>
    </source>
</reference>
<keyword evidence="3" id="KW-1185">Reference proteome</keyword>